<dbReference type="OMA" id="SVYRCKP"/>
<dbReference type="GO" id="GO:0000256">
    <property type="term" value="P:allantoin catabolic process"/>
    <property type="evidence" value="ECO:0007669"/>
    <property type="project" value="InterPro"/>
</dbReference>
<feature type="domain" description="Allantoicase" evidence="7">
    <location>
        <begin position="191"/>
        <end position="335"/>
    </location>
</feature>
<dbReference type="HOGENOM" id="CLU_018495_0_0_1"/>
<dbReference type="GeneID" id="18823640"/>
<dbReference type="eggNOG" id="KOG4145">
    <property type="taxonomic scope" value="Eukaryota"/>
</dbReference>
<dbReference type="GO" id="GO:0004848">
    <property type="term" value="F:ureidoglycolate hydrolase activity"/>
    <property type="evidence" value="ECO:0007669"/>
    <property type="project" value="InterPro"/>
</dbReference>
<dbReference type="AlphaFoldDB" id="K5XC67"/>
<comment type="subunit">
    <text evidence="2">Homodimer.</text>
</comment>
<comment type="similarity">
    <text evidence="1">Belongs to the allantoicase family.</text>
</comment>
<dbReference type="Pfam" id="PF04115">
    <property type="entry name" value="Ureidogly_lyase"/>
    <property type="match status" value="1"/>
</dbReference>
<reference evidence="9" key="1">
    <citation type="journal article" date="2012" name="Proc. Natl. Acad. Sci. U.S.A.">
        <title>Genome sequence of the button mushroom Agaricus bisporus reveals mechanisms governing adaptation to a humic-rich ecological niche.</title>
        <authorList>
            <person name="Morin E."/>
            <person name="Kohler A."/>
            <person name="Baker A.R."/>
            <person name="Foulongne-Oriol M."/>
            <person name="Lombard V."/>
            <person name="Nagy L.G."/>
            <person name="Ohm R.A."/>
            <person name="Patyshakuliyeva A."/>
            <person name="Brun A."/>
            <person name="Aerts A.L."/>
            <person name="Bailey A.M."/>
            <person name="Billette C."/>
            <person name="Coutinho P.M."/>
            <person name="Deakin G."/>
            <person name="Doddapaneni H."/>
            <person name="Floudas D."/>
            <person name="Grimwood J."/>
            <person name="Hilden K."/>
            <person name="Kuees U."/>
            <person name="LaButti K.M."/>
            <person name="Lapidus A."/>
            <person name="Lindquist E.A."/>
            <person name="Lucas S.M."/>
            <person name="Murat C."/>
            <person name="Riley R.W."/>
            <person name="Salamov A.A."/>
            <person name="Schmutz J."/>
            <person name="Subramanian V."/>
            <person name="Woesten H.A.B."/>
            <person name="Xu J."/>
            <person name="Eastwood D.C."/>
            <person name="Foster G.D."/>
            <person name="Sonnenberg A.S."/>
            <person name="Cullen D."/>
            <person name="de Vries R.P."/>
            <person name="Lundell T."/>
            <person name="Hibbett D.S."/>
            <person name="Henrissat B."/>
            <person name="Burton K.S."/>
            <person name="Kerrigan R.W."/>
            <person name="Challen M.P."/>
            <person name="Grigoriev I.V."/>
            <person name="Martin F."/>
        </authorList>
    </citation>
    <scope>NUCLEOTIDE SEQUENCE [LARGE SCALE GENOMIC DNA]</scope>
    <source>
        <strain evidence="9">JB137-S8 / ATCC MYA-4627 / FGSC 10392</strain>
    </source>
</reference>
<evidence type="ECO:0000259" key="7">
    <source>
        <dbReference type="Pfam" id="PF03561"/>
    </source>
</evidence>
<keyword evidence="3" id="KW-0659">Purine metabolism</keyword>
<dbReference type="NCBIfam" id="TIGR02961">
    <property type="entry name" value="allantoicase"/>
    <property type="match status" value="1"/>
</dbReference>
<sequence length="564" mass="61674">MTFGSIPLDQFTDTFSTTTELSSVALGGRIVAVSDEFFAEAFHLLLVEPAPSMKGQFGPNGALYNGWETRRHNQDHDWCIIQLGIAGTAVGFDIDTSNFNGNEAPEASVEALYAADGDPHQKDTRWKEILPRTPLGPNSRHLFSIAQTERINYIKLNMYPDGGIARFRVYGHVTPVYPSDRSFDLAHVSAGGRVEFVSDQHFGVGSNLILPGRGKNMGDGWETKRTRVKGHKDWVIIKLGAAGNLEHVEIDTAHFKGNFPESCELHALCSDHEIDWKAQQDEELEWILILPRTKLGPHRQHYFQLENVEDRKFTHVRVTIYPDGGLKRVRITGRRTDTSTAMIEPSGGAMNAKLSAVPEESDSQRTELIHAAMIPVLPLTPEAFGPFGQVLQAYGDHNAAPKGTRITLANDGTASKFHKLSLLSSSYPADAGATAGISIYRCKPLEEIAADGSVNLTALERHPYTKQAFIPMGCGPGEGLSATADKYLVVVAKNGEDDRPDLGTVRAFMATTAQGVVYDTAVWHQPMTVLGKSLDLACVETQIGDGSGLDCEIVRVEGIRLQVE</sequence>
<keyword evidence="4" id="KW-0378">Hydrolase</keyword>
<dbReference type="PANTHER" id="PTHR12045">
    <property type="entry name" value="ALLANTOICASE"/>
    <property type="match status" value="1"/>
</dbReference>
<dbReference type="HAMAP" id="MF_00813">
    <property type="entry name" value="Allantoicase"/>
    <property type="match status" value="1"/>
</dbReference>
<comment type="catalytic activity">
    <reaction evidence="6">
        <text>(S)-ureidoglycolate = urea + glyoxylate</text>
        <dbReference type="Rhea" id="RHEA:11304"/>
        <dbReference type="ChEBI" id="CHEBI:16199"/>
        <dbReference type="ChEBI" id="CHEBI:36655"/>
        <dbReference type="ChEBI" id="CHEBI:57296"/>
        <dbReference type="EC" id="4.3.2.3"/>
    </reaction>
</comment>
<dbReference type="InParanoid" id="K5XC67"/>
<dbReference type="SUPFAM" id="SSF49785">
    <property type="entry name" value="Galactose-binding domain-like"/>
    <property type="match status" value="2"/>
</dbReference>
<evidence type="ECO:0000256" key="5">
    <source>
        <dbReference type="ARBA" id="ARBA00023239"/>
    </source>
</evidence>
<dbReference type="InterPro" id="IPR047233">
    <property type="entry name" value="UAH_cupin"/>
</dbReference>
<dbReference type="RefSeq" id="XP_007328316.1">
    <property type="nucleotide sequence ID" value="XM_007328254.1"/>
</dbReference>
<dbReference type="Proteomes" id="UP000008493">
    <property type="component" value="Unassembled WGS sequence"/>
</dbReference>
<accession>K5XC67</accession>
<dbReference type="GO" id="GO:0006144">
    <property type="term" value="P:purine nucleobase metabolic process"/>
    <property type="evidence" value="ECO:0007669"/>
    <property type="project" value="UniProtKB-KW"/>
</dbReference>
<dbReference type="InterPro" id="IPR024060">
    <property type="entry name" value="Ureidoglycolate_lyase_dom_sf"/>
</dbReference>
<feature type="domain" description="Allantoicase" evidence="7">
    <location>
        <begin position="27"/>
        <end position="173"/>
    </location>
</feature>
<dbReference type="STRING" id="597362.K5XC67"/>
<gene>
    <name evidence="8" type="ORF">AGABI1DRAFT_112431</name>
</gene>
<protein>
    <recommendedName>
        <fullName evidence="7">Allantoicase domain-containing protein</fullName>
    </recommendedName>
</protein>
<dbReference type="FunFam" id="2.60.120.260:FF:000059">
    <property type="entry name" value="Probable allantoicase"/>
    <property type="match status" value="1"/>
</dbReference>
<dbReference type="FunCoup" id="K5XC67">
    <property type="interactions" value="42"/>
</dbReference>
<dbReference type="GO" id="GO:0050385">
    <property type="term" value="F:ureidoglycolate lyase activity"/>
    <property type="evidence" value="ECO:0007669"/>
    <property type="project" value="UniProtKB-EC"/>
</dbReference>
<dbReference type="PANTHER" id="PTHR12045:SF3">
    <property type="entry name" value="INACTIVE ALLANTOICASE-RELATED"/>
    <property type="match status" value="1"/>
</dbReference>
<dbReference type="InterPro" id="IPR011051">
    <property type="entry name" value="RmlC_Cupin_sf"/>
</dbReference>
<dbReference type="InterPro" id="IPR015908">
    <property type="entry name" value="Allantoicase_dom"/>
</dbReference>
<evidence type="ECO:0000313" key="9">
    <source>
        <dbReference type="Proteomes" id="UP000008493"/>
    </source>
</evidence>
<dbReference type="OrthoDB" id="10266039at2759"/>
<evidence type="ECO:0000256" key="1">
    <source>
        <dbReference type="ARBA" id="ARBA00009242"/>
    </source>
</evidence>
<dbReference type="InterPro" id="IPR007247">
    <property type="entry name" value="Ureidogly_lyase"/>
</dbReference>
<dbReference type="SUPFAM" id="SSF51182">
    <property type="entry name" value="RmlC-like cupins"/>
    <property type="match status" value="1"/>
</dbReference>
<name>K5XC67_AGABU</name>
<dbReference type="GO" id="GO:0004037">
    <property type="term" value="F:allantoicase activity"/>
    <property type="evidence" value="ECO:0007669"/>
    <property type="project" value="InterPro"/>
</dbReference>
<keyword evidence="9" id="KW-1185">Reference proteome</keyword>
<dbReference type="Gene3D" id="2.60.120.260">
    <property type="entry name" value="Galactose-binding domain-like"/>
    <property type="match status" value="2"/>
</dbReference>
<evidence type="ECO:0000256" key="3">
    <source>
        <dbReference type="ARBA" id="ARBA00022631"/>
    </source>
</evidence>
<proteinExistence type="inferred from homology"/>
<dbReference type="Pfam" id="PF03561">
    <property type="entry name" value="Allantoicase"/>
    <property type="match status" value="2"/>
</dbReference>
<dbReference type="InterPro" id="IPR005164">
    <property type="entry name" value="Allantoicase"/>
</dbReference>
<dbReference type="CDD" id="cd20298">
    <property type="entry name" value="cupin_UAH"/>
    <property type="match status" value="1"/>
</dbReference>
<evidence type="ECO:0000256" key="2">
    <source>
        <dbReference type="ARBA" id="ARBA00011738"/>
    </source>
</evidence>
<evidence type="ECO:0000256" key="4">
    <source>
        <dbReference type="ARBA" id="ARBA00022801"/>
    </source>
</evidence>
<keyword evidence="5" id="KW-0456">Lyase</keyword>
<dbReference type="KEGG" id="abp:AGABI1DRAFT112431"/>
<dbReference type="Gene3D" id="2.60.120.480">
    <property type="entry name" value="Ureidoglycolate hydrolase"/>
    <property type="match status" value="1"/>
</dbReference>
<organism evidence="8 9">
    <name type="scientific">Agaricus bisporus var. burnettii (strain JB137-S8 / ATCC MYA-4627 / FGSC 10392)</name>
    <name type="common">White button mushroom</name>
    <dbReference type="NCBI Taxonomy" id="597362"/>
    <lineage>
        <taxon>Eukaryota</taxon>
        <taxon>Fungi</taxon>
        <taxon>Dikarya</taxon>
        <taxon>Basidiomycota</taxon>
        <taxon>Agaricomycotina</taxon>
        <taxon>Agaricomycetes</taxon>
        <taxon>Agaricomycetidae</taxon>
        <taxon>Agaricales</taxon>
        <taxon>Agaricineae</taxon>
        <taxon>Agaricaceae</taxon>
        <taxon>Agaricus</taxon>
    </lineage>
</organism>
<evidence type="ECO:0000256" key="6">
    <source>
        <dbReference type="ARBA" id="ARBA00047684"/>
    </source>
</evidence>
<dbReference type="EMBL" id="JH971388">
    <property type="protein sequence ID" value="EKM80682.1"/>
    <property type="molecule type" value="Genomic_DNA"/>
</dbReference>
<evidence type="ECO:0000313" key="8">
    <source>
        <dbReference type="EMBL" id="EKM80682.1"/>
    </source>
</evidence>
<dbReference type="InterPro" id="IPR008979">
    <property type="entry name" value="Galactose-bd-like_sf"/>
</dbReference>